<dbReference type="AlphaFoldDB" id="A0A1H6SK08"/>
<sequence>MFTAPSFLLPASGSRPAWPRFQAGSSRHRPEVPSTPSRSARSALLRRCDPSTLVSAQLLEHLARRSQVIGRAVQGPWHSQEDEHFIVSALHVPAQLSPPDLVYLSGQATAHPVMGPTVPVPLTGNDQSRPPAVVALSRRPCRRETPRLLPALHRLPPQSAHRAAHVARWARLNSQTASWLNVRPADACAYWPRRMSKLSPPCRPRARGTGPSGAP</sequence>
<gene>
    <name evidence="2" type="ORF">SAMN04488058_101204</name>
</gene>
<dbReference type="Proteomes" id="UP000199223">
    <property type="component" value="Unassembled WGS sequence"/>
</dbReference>
<protein>
    <submittedName>
        <fullName evidence="2">Uncharacterized protein</fullName>
    </submittedName>
</protein>
<dbReference type="EMBL" id="FNZA01000001">
    <property type="protein sequence ID" value="SEI63792.1"/>
    <property type="molecule type" value="Genomic_DNA"/>
</dbReference>
<evidence type="ECO:0000256" key="1">
    <source>
        <dbReference type="SAM" id="MobiDB-lite"/>
    </source>
</evidence>
<evidence type="ECO:0000313" key="3">
    <source>
        <dbReference type="Proteomes" id="UP000199223"/>
    </source>
</evidence>
<name>A0A1H6SK08_9DEIO</name>
<evidence type="ECO:0000313" key="2">
    <source>
        <dbReference type="EMBL" id="SEI63792.1"/>
    </source>
</evidence>
<accession>A0A1H6SK08</accession>
<dbReference type="STRING" id="856736.SAMN04488058_101204"/>
<proteinExistence type="predicted"/>
<organism evidence="2 3">
    <name type="scientific">Deinococcus reticulitermitis</name>
    <dbReference type="NCBI Taxonomy" id="856736"/>
    <lineage>
        <taxon>Bacteria</taxon>
        <taxon>Thermotogati</taxon>
        <taxon>Deinococcota</taxon>
        <taxon>Deinococci</taxon>
        <taxon>Deinococcales</taxon>
        <taxon>Deinococcaceae</taxon>
        <taxon>Deinococcus</taxon>
    </lineage>
</organism>
<reference evidence="3" key="1">
    <citation type="submission" date="2016-10" db="EMBL/GenBank/DDBJ databases">
        <authorList>
            <person name="Varghese N."/>
            <person name="Submissions S."/>
        </authorList>
    </citation>
    <scope>NUCLEOTIDE SEQUENCE [LARGE SCALE GENOMIC DNA]</scope>
    <source>
        <strain evidence="3">CGMCC 1.10218</strain>
    </source>
</reference>
<feature type="region of interest" description="Disordered" evidence="1">
    <location>
        <begin position="18"/>
        <end position="43"/>
    </location>
</feature>
<keyword evidence="3" id="KW-1185">Reference proteome</keyword>